<keyword evidence="3 6" id="KW-1133">Transmembrane helix</keyword>
<reference evidence="8" key="1">
    <citation type="submission" date="2022-11" db="UniProtKB">
        <authorList>
            <consortium name="WormBaseParasite"/>
        </authorList>
    </citation>
    <scope>IDENTIFICATION</scope>
</reference>
<keyword evidence="6" id="KW-1003">Cell membrane</keyword>
<dbReference type="PANTHER" id="PTHR10736:SF31">
    <property type="entry name" value="BESTROPHIN HOMOLOG 14"/>
    <property type="match status" value="1"/>
</dbReference>
<keyword evidence="4 6" id="KW-0472">Membrane</keyword>
<feature type="transmembrane region" description="Helical" evidence="6">
    <location>
        <begin position="67"/>
        <end position="86"/>
    </location>
</feature>
<name>A0A915J3J8_ROMCU</name>
<dbReference type="InterPro" id="IPR021134">
    <property type="entry name" value="Bestrophin-like"/>
</dbReference>
<keyword evidence="6" id="KW-0407">Ion channel</keyword>
<evidence type="ECO:0000256" key="4">
    <source>
        <dbReference type="ARBA" id="ARBA00023136"/>
    </source>
</evidence>
<dbReference type="PANTHER" id="PTHR10736">
    <property type="entry name" value="BESTROPHIN"/>
    <property type="match status" value="1"/>
</dbReference>
<dbReference type="GO" id="GO:0005254">
    <property type="term" value="F:chloride channel activity"/>
    <property type="evidence" value="ECO:0007669"/>
    <property type="project" value="UniProtKB-KW"/>
</dbReference>
<keyword evidence="2 6" id="KW-0812">Transmembrane</keyword>
<organism evidence="7 8">
    <name type="scientific">Romanomermis culicivorax</name>
    <name type="common">Nematode worm</name>
    <dbReference type="NCBI Taxonomy" id="13658"/>
    <lineage>
        <taxon>Eukaryota</taxon>
        <taxon>Metazoa</taxon>
        <taxon>Ecdysozoa</taxon>
        <taxon>Nematoda</taxon>
        <taxon>Enoplea</taxon>
        <taxon>Dorylaimia</taxon>
        <taxon>Mermithida</taxon>
        <taxon>Mermithoidea</taxon>
        <taxon>Mermithidae</taxon>
        <taxon>Romanomermis</taxon>
    </lineage>
</organism>
<dbReference type="GO" id="GO:0034707">
    <property type="term" value="C:chloride channel complex"/>
    <property type="evidence" value="ECO:0007669"/>
    <property type="project" value="UniProtKB-KW"/>
</dbReference>
<sequence length="287" mass="33945">MTISYSDNFGKLLLRWKGSLWKAVWRDLSIFLILYYVINFSYRFAMDDHQRAYFRKLVIFCDKSSQYIPLNFLLGFFVSTVVARWWEQCNWLTWPDKMMTYVTTYIRGEKYLVLRRTVARWMNLSSALCWRNLSRSSDAQTFQRSIIRTIKRFPTLQHFVTAGLMTDAELKTYETVDAPHGKWWVPLVWVVAIATYGYFAICLVGRQIVGEPDVMFPIFTTLQFLFYVGWLKVGEDLMNPFGEVEFLKILQILSLIIQKYQLHEGKNVALCYKDIRLGNVQNEKCNN</sequence>
<evidence type="ECO:0000256" key="5">
    <source>
        <dbReference type="ARBA" id="ARBA00034769"/>
    </source>
</evidence>
<feature type="transmembrane region" description="Helical" evidence="6">
    <location>
        <begin position="183"/>
        <end position="204"/>
    </location>
</feature>
<comment type="function">
    <text evidence="6">Forms chloride channels.</text>
</comment>
<accession>A0A915J3J8</accession>
<dbReference type="Pfam" id="PF01062">
    <property type="entry name" value="Bestrophin"/>
    <property type="match status" value="1"/>
</dbReference>
<protein>
    <recommendedName>
        <fullName evidence="6">Bestrophin homolog</fullName>
    </recommendedName>
</protein>
<dbReference type="GO" id="GO:0005886">
    <property type="term" value="C:plasma membrane"/>
    <property type="evidence" value="ECO:0007669"/>
    <property type="project" value="UniProtKB-SubCell"/>
</dbReference>
<keyword evidence="6" id="KW-0868">Chloride</keyword>
<comment type="subcellular location">
    <subcellularLocation>
        <location evidence="6">Cell membrane</location>
        <topology evidence="6">Multi-pass membrane protein</topology>
    </subcellularLocation>
    <subcellularLocation>
        <location evidence="1">Membrane</location>
    </subcellularLocation>
</comment>
<keyword evidence="6" id="KW-0813">Transport</keyword>
<feature type="transmembrane region" description="Helical" evidence="6">
    <location>
        <begin position="216"/>
        <end position="233"/>
    </location>
</feature>
<dbReference type="Proteomes" id="UP000887565">
    <property type="component" value="Unplaced"/>
</dbReference>
<comment type="similarity">
    <text evidence="5 6">Belongs to the anion channel-forming bestrophin (TC 1.A.46) family. Calcium-sensitive chloride channel subfamily.</text>
</comment>
<evidence type="ECO:0000256" key="1">
    <source>
        <dbReference type="ARBA" id="ARBA00004370"/>
    </source>
</evidence>
<evidence type="ECO:0000256" key="2">
    <source>
        <dbReference type="ARBA" id="ARBA00022692"/>
    </source>
</evidence>
<dbReference type="OMA" id="NTIPWIS"/>
<evidence type="ECO:0000256" key="6">
    <source>
        <dbReference type="RuleBase" id="RU363126"/>
    </source>
</evidence>
<dbReference type="AlphaFoldDB" id="A0A915J3J8"/>
<evidence type="ECO:0000313" key="8">
    <source>
        <dbReference type="WBParaSite" id="nRc.2.0.1.t20991-RA"/>
    </source>
</evidence>
<dbReference type="WBParaSite" id="nRc.2.0.1.t20991-RA">
    <property type="protein sequence ID" value="nRc.2.0.1.t20991-RA"/>
    <property type="gene ID" value="nRc.2.0.1.g20991"/>
</dbReference>
<dbReference type="InterPro" id="IPR000615">
    <property type="entry name" value="Bestrophin"/>
</dbReference>
<evidence type="ECO:0000256" key="3">
    <source>
        <dbReference type="ARBA" id="ARBA00022989"/>
    </source>
</evidence>
<feature type="transmembrane region" description="Helical" evidence="6">
    <location>
        <begin position="28"/>
        <end position="46"/>
    </location>
</feature>
<proteinExistence type="inferred from homology"/>
<evidence type="ECO:0000313" key="7">
    <source>
        <dbReference type="Proteomes" id="UP000887565"/>
    </source>
</evidence>
<keyword evidence="7" id="KW-1185">Reference proteome</keyword>
<keyword evidence="6" id="KW-0869">Chloride channel</keyword>
<keyword evidence="6" id="KW-0406">Ion transport</keyword>